<evidence type="ECO:0000259" key="1">
    <source>
        <dbReference type="Pfam" id="PF08241"/>
    </source>
</evidence>
<dbReference type="Proteomes" id="UP000326565">
    <property type="component" value="Unassembled WGS sequence"/>
</dbReference>
<dbReference type="EMBL" id="ML732616">
    <property type="protein sequence ID" value="KAB8067060.1"/>
    <property type="molecule type" value="Genomic_DNA"/>
</dbReference>
<evidence type="ECO:0000313" key="3">
    <source>
        <dbReference type="Proteomes" id="UP000326565"/>
    </source>
</evidence>
<keyword evidence="2" id="KW-0489">Methyltransferase</keyword>
<dbReference type="PANTHER" id="PTHR43861:SF1">
    <property type="entry name" value="TRANS-ACONITATE 2-METHYLTRANSFERASE"/>
    <property type="match status" value="1"/>
</dbReference>
<dbReference type="OrthoDB" id="3647at2759"/>
<reference evidence="2 3" key="1">
    <citation type="submission" date="2019-04" db="EMBL/GenBank/DDBJ databases">
        <title>Friends and foes A comparative genomics study of 23 Aspergillus species from section Flavi.</title>
        <authorList>
            <consortium name="DOE Joint Genome Institute"/>
            <person name="Kjaerbolling I."/>
            <person name="Vesth T."/>
            <person name="Frisvad J.C."/>
            <person name="Nybo J.L."/>
            <person name="Theobald S."/>
            <person name="Kildgaard S."/>
            <person name="Isbrandt T."/>
            <person name="Kuo A."/>
            <person name="Sato A."/>
            <person name="Lyhne E.K."/>
            <person name="Kogle M.E."/>
            <person name="Wiebenga A."/>
            <person name="Kun R.S."/>
            <person name="Lubbers R.J."/>
            <person name="Makela M.R."/>
            <person name="Barry K."/>
            <person name="Chovatia M."/>
            <person name="Clum A."/>
            <person name="Daum C."/>
            <person name="Haridas S."/>
            <person name="He G."/>
            <person name="LaButti K."/>
            <person name="Lipzen A."/>
            <person name="Mondo S."/>
            <person name="Riley R."/>
            <person name="Salamov A."/>
            <person name="Simmons B.A."/>
            <person name="Magnuson J.K."/>
            <person name="Henrissat B."/>
            <person name="Mortensen U.H."/>
            <person name="Larsen T.O."/>
            <person name="Devries R.P."/>
            <person name="Grigoriev I.V."/>
            <person name="Machida M."/>
            <person name="Baker S.E."/>
            <person name="Andersen M.R."/>
        </authorList>
    </citation>
    <scope>NUCLEOTIDE SEQUENCE [LARGE SCALE GENOMIC DNA]</scope>
    <source>
        <strain evidence="2 3">CBS 151.66</strain>
    </source>
</reference>
<keyword evidence="3" id="KW-1185">Reference proteome</keyword>
<dbReference type="Pfam" id="PF08241">
    <property type="entry name" value="Methyltransf_11"/>
    <property type="match status" value="1"/>
</dbReference>
<evidence type="ECO:0000313" key="2">
    <source>
        <dbReference type="EMBL" id="KAB8067060.1"/>
    </source>
</evidence>
<protein>
    <submittedName>
        <fullName evidence="2">S-adenosyl-L-methionine-dependent methyltransferase</fullName>
    </submittedName>
</protein>
<dbReference type="CDD" id="cd02440">
    <property type="entry name" value="AdoMet_MTases"/>
    <property type="match status" value="1"/>
</dbReference>
<sequence length="255" mass="28526">MTIQKYDKIGDYYNDVPNIPTGKLQIAALKSLIGDIEGLTVLELACGSGFYCRKAIEWGASRAVGVDISQAMVDAARICAEGDSRIEYHVADCGQPFDFGQFDVVLAPWLLNYARNQKQLLDKWRNIYNSLKPGGKIIGISPNVHILEDLAAFPQGPQFGQELKVLGEVEEGGLEVQATLFTSTPFSFSNYYLPRELYDRSSKLAGIRDFQWTNYTKPLLHDMDWDAFIRCPPFRTFTATRPTEQLERAINSAAG</sequence>
<organism evidence="2 3">
    <name type="scientific">Aspergillus leporis</name>
    <dbReference type="NCBI Taxonomy" id="41062"/>
    <lineage>
        <taxon>Eukaryota</taxon>
        <taxon>Fungi</taxon>
        <taxon>Dikarya</taxon>
        <taxon>Ascomycota</taxon>
        <taxon>Pezizomycotina</taxon>
        <taxon>Eurotiomycetes</taxon>
        <taxon>Eurotiomycetidae</taxon>
        <taxon>Eurotiales</taxon>
        <taxon>Aspergillaceae</taxon>
        <taxon>Aspergillus</taxon>
        <taxon>Aspergillus subgen. Circumdati</taxon>
    </lineage>
</organism>
<dbReference type="AlphaFoldDB" id="A0A5N5WIL1"/>
<feature type="domain" description="Methyltransferase type 11" evidence="1">
    <location>
        <begin position="42"/>
        <end position="138"/>
    </location>
</feature>
<dbReference type="Gene3D" id="3.40.50.150">
    <property type="entry name" value="Vaccinia Virus protein VP39"/>
    <property type="match status" value="1"/>
</dbReference>
<dbReference type="PANTHER" id="PTHR43861">
    <property type="entry name" value="TRANS-ACONITATE 2-METHYLTRANSFERASE-RELATED"/>
    <property type="match status" value="1"/>
</dbReference>
<gene>
    <name evidence="2" type="ORF">BDV29DRAFT_163821</name>
</gene>
<dbReference type="GO" id="GO:0032259">
    <property type="term" value="P:methylation"/>
    <property type="evidence" value="ECO:0007669"/>
    <property type="project" value="UniProtKB-KW"/>
</dbReference>
<dbReference type="InterPro" id="IPR013216">
    <property type="entry name" value="Methyltransf_11"/>
</dbReference>
<dbReference type="InterPro" id="IPR029063">
    <property type="entry name" value="SAM-dependent_MTases_sf"/>
</dbReference>
<name>A0A5N5WIL1_9EURO</name>
<dbReference type="SUPFAM" id="SSF53335">
    <property type="entry name" value="S-adenosyl-L-methionine-dependent methyltransferases"/>
    <property type="match status" value="1"/>
</dbReference>
<proteinExistence type="predicted"/>
<dbReference type="GO" id="GO:0008757">
    <property type="term" value="F:S-adenosylmethionine-dependent methyltransferase activity"/>
    <property type="evidence" value="ECO:0007669"/>
    <property type="project" value="InterPro"/>
</dbReference>
<keyword evidence="2" id="KW-0808">Transferase</keyword>
<accession>A0A5N5WIL1</accession>